<evidence type="ECO:0000256" key="2">
    <source>
        <dbReference type="ARBA" id="ARBA00022722"/>
    </source>
</evidence>
<dbReference type="InterPro" id="IPR014883">
    <property type="entry name" value="VRR_NUC"/>
</dbReference>
<evidence type="ECO:0000256" key="3">
    <source>
        <dbReference type="ARBA" id="ARBA00022801"/>
    </source>
</evidence>
<sequence length="104" mass="11556">MTEEHAIQNEIRLAIAPYCDIFRINVGQGYTKDGRYFSTGVPPGFSDLFGVRKSDGKAVFIEVKTAKGRATEKQHNFLQMMKFNGAVAGICRSANEAIKLILEE</sequence>
<dbReference type="InterPro" id="IPR011856">
    <property type="entry name" value="tRNA_endonuc-like_dom_sf"/>
</dbReference>
<reference evidence="5" key="1">
    <citation type="journal article" date="2021" name="Proc. Natl. Acad. Sci. U.S.A.">
        <title>A Catalog of Tens of Thousands of Viruses from Human Metagenomes Reveals Hidden Associations with Chronic Diseases.</title>
        <authorList>
            <person name="Tisza M.J."/>
            <person name="Buck C.B."/>
        </authorList>
    </citation>
    <scope>NUCLEOTIDE SEQUENCE</scope>
    <source>
        <strain evidence="5">CtA995</strain>
    </source>
</reference>
<name>A0A8S5LYD9_9CAUD</name>
<comment type="cofactor">
    <cofactor evidence="1">
        <name>Mg(2+)</name>
        <dbReference type="ChEBI" id="CHEBI:18420"/>
    </cofactor>
</comment>
<proteinExistence type="predicted"/>
<dbReference type="Gene3D" id="3.40.1350.10">
    <property type="match status" value="1"/>
</dbReference>
<dbReference type="GO" id="GO:0003676">
    <property type="term" value="F:nucleic acid binding"/>
    <property type="evidence" value="ECO:0007669"/>
    <property type="project" value="InterPro"/>
</dbReference>
<evidence type="ECO:0000259" key="4">
    <source>
        <dbReference type="SMART" id="SM00990"/>
    </source>
</evidence>
<protein>
    <submittedName>
        <fullName evidence="5">Nuclease</fullName>
    </submittedName>
</protein>
<keyword evidence="2" id="KW-0540">Nuclease</keyword>
<organism evidence="5">
    <name type="scientific">Siphoviridae sp. ctA995</name>
    <dbReference type="NCBI Taxonomy" id="2826180"/>
    <lineage>
        <taxon>Viruses</taxon>
        <taxon>Duplodnaviria</taxon>
        <taxon>Heunggongvirae</taxon>
        <taxon>Uroviricota</taxon>
        <taxon>Caudoviricetes</taxon>
    </lineage>
</organism>
<dbReference type="GO" id="GO:0016788">
    <property type="term" value="F:hydrolase activity, acting on ester bonds"/>
    <property type="evidence" value="ECO:0007669"/>
    <property type="project" value="InterPro"/>
</dbReference>
<dbReference type="Pfam" id="PF08774">
    <property type="entry name" value="VRR_NUC"/>
    <property type="match status" value="1"/>
</dbReference>
<dbReference type="SMART" id="SM00990">
    <property type="entry name" value="VRR_NUC"/>
    <property type="match status" value="1"/>
</dbReference>
<evidence type="ECO:0000256" key="1">
    <source>
        <dbReference type="ARBA" id="ARBA00001946"/>
    </source>
</evidence>
<dbReference type="GO" id="GO:0004518">
    <property type="term" value="F:nuclease activity"/>
    <property type="evidence" value="ECO:0007669"/>
    <property type="project" value="UniProtKB-KW"/>
</dbReference>
<feature type="domain" description="VRR-NUC" evidence="4">
    <location>
        <begin position="1"/>
        <end position="95"/>
    </location>
</feature>
<dbReference type="EMBL" id="BK014769">
    <property type="protein sequence ID" value="DAD74970.1"/>
    <property type="molecule type" value="Genomic_DNA"/>
</dbReference>
<evidence type="ECO:0000313" key="5">
    <source>
        <dbReference type="EMBL" id="DAD74970.1"/>
    </source>
</evidence>
<keyword evidence="3" id="KW-0378">Hydrolase</keyword>
<accession>A0A8S5LYD9</accession>